<dbReference type="EMBL" id="CP115541">
    <property type="protein sequence ID" value="WNH52270.1"/>
    <property type="molecule type" value="Genomic_DNA"/>
</dbReference>
<evidence type="ECO:0000313" key="3">
    <source>
        <dbReference type="Proteomes" id="UP001302072"/>
    </source>
</evidence>
<protein>
    <recommendedName>
        <fullName evidence="4">DUF2231 domain-containing protein</fullName>
    </recommendedName>
</protein>
<proteinExistence type="predicted"/>
<dbReference type="Proteomes" id="UP001302072">
    <property type="component" value="Chromosome"/>
</dbReference>
<evidence type="ECO:0000313" key="2">
    <source>
        <dbReference type="EMBL" id="WNH52270.1"/>
    </source>
</evidence>
<dbReference type="RefSeq" id="WP_311191475.1">
    <property type="nucleotide sequence ID" value="NZ_CP115541.1"/>
</dbReference>
<evidence type="ECO:0008006" key="4">
    <source>
        <dbReference type="Google" id="ProtNLM"/>
    </source>
</evidence>
<gene>
    <name evidence="2" type="ORF">PDM29_18345</name>
</gene>
<keyword evidence="1" id="KW-1133">Transmembrane helix</keyword>
<name>A0ABY9YN02_9GAMM</name>
<evidence type="ECO:0000256" key="1">
    <source>
        <dbReference type="SAM" id="Phobius"/>
    </source>
</evidence>
<feature type="transmembrane region" description="Helical" evidence="1">
    <location>
        <begin position="79"/>
        <end position="98"/>
    </location>
</feature>
<organism evidence="2 3">
    <name type="scientific">Stenotrophomonas oahuensis</name>
    <dbReference type="NCBI Taxonomy" id="3003271"/>
    <lineage>
        <taxon>Bacteria</taxon>
        <taxon>Pseudomonadati</taxon>
        <taxon>Pseudomonadota</taxon>
        <taxon>Gammaproteobacteria</taxon>
        <taxon>Lysobacterales</taxon>
        <taxon>Lysobacteraceae</taxon>
        <taxon>Stenotrophomonas</taxon>
    </lineage>
</organism>
<feature type="transmembrane region" description="Helical" evidence="1">
    <location>
        <begin position="49"/>
        <end position="72"/>
    </location>
</feature>
<keyword evidence="1" id="KW-0812">Transmembrane</keyword>
<feature type="transmembrane region" description="Helical" evidence="1">
    <location>
        <begin position="110"/>
        <end position="132"/>
    </location>
</feature>
<dbReference type="InterPro" id="IPR016923">
    <property type="entry name" value="UCP029509"/>
</dbReference>
<keyword evidence="1" id="KW-0472">Membrane</keyword>
<dbReference type="PIRSF" id="PIRSF029509">
    <property type="entry name" value="UCP029509"/>
    <property type="match status" value="1"/>
</dbReference>
<reference evidence="2 3" key="1">
    <citation type="submission" date="2022-12" db="EMBL/GenBank/DDBJ databases">
        <title>Two new species, Stenotrophomonas aracearum and Stenotrophomonas oahuensis, isolated from Anthurium (Araceae family) in Hawaii.</title>
        <authorList>
            <person name="Chunag S.C."/>
            <person name="Dobhal S."/>
            <person name="Alvarez A."/>
            <person name="Arif M."/>
        </authorList>
    </citation>
    <scope>NUCLEOTIDE SEQUENCE [LARGE SCALE GENOMIC DNA]</scope>
    <source>
        <strain evidence="2 3">A5586</strain>
    </source>
</reference>
<accession>A0ABY9YN02</accession>
<keyword evidence="3" id="KW-1185">Reference proteome</keyword>
<sequence length="139" mass="15027">MASTVVVTRPWVIHPLHAAFLGGVFPFYLATLLADYAYWTTYQIQWANFAAWLLVGAMVLTTLALLSGVVGLVRGSRRFAYVIVLAITWVLGFVNSLHHARDAWAVMPGGLVMSVILALLALVATVLGLCCLRNAGGVR</sequence>
<feature type="transmembrane region" description="Helical" evidence="1">
    <location>
        <begin position="12"/>
        <end position="29"/>
    </location>
</feature>